<protein>
    <recommendedName>
        <fullName evidence="2">Heterodisulfide reductase subunit A-like protein</fullName>
    </recommendedName>
</protein>
<evidence type="ECO:0008006" key="2">
    <source>
        <dbReference type="Google" id="ProtNLM"/>
    </source>
</evidence>
<proteinExistence type="predicted"/>
<gene>
    <name evidence="1" type="ORF">ENW73_04805</name>
</gene>
<evidence type="ECO:0000313" key="1">
    <source>
        <dbReference type="EMBL" id="HHS52170.1"/>
    </source>
</evidence>
<accession>A0A7C6A8X1</accession>
<dbReference type="EMBL" id="DTLI01000127">
    <property type="protein sequence ID" value="HHS52170.1"/>
    <property type="molecule type" value="Genomic_DNA"/>
</dbReference>
<comment type="caution">
    <text evidence="1">The sequence shown here is derived from an EMBL/GenBank/DDBJ whole genome shotgun (WGS) entry which is preliminary data.</text>
</comment>
<name>A0A7C6A8X1_UNCW3</name>
<sequence length="122" mass="13950">MTQDQKPRFIMCICTGQCPGFASLNLWELINYVRGELDVEYAIVHPQLCVDDGDRFIHDYIKPNVKYVIGACDPKMQKKMFKDAFADAGGNYDEQVVPLDLRNMSTQDAMNKVKEAIENLKK</sequence>
<reference evidence="1" key="1">
    <citation type="journal article" date="2020" name="mSystems">
        <title>Genome- and Community-Level Interaction Insights into Carbon Utilization and Element Cycling Functions of Hydrothermarchaeota in Hydrothermal Sediment.</title>
        <authorList>
            <person name="Zhou Z."/>
            <person name="Liu Y."/>
            <person name="Xu W."/>
            <person name="Pan J."/>
            <person name="Luo Z.H."/>
            <person name="Li M."/>
        </authorList>
    </citation>
    <scope>NUCLEOTIDE SEQUENCE [LARGE SCALE GENOMIC DNA]</scope>
    <source>
        <strain evidence="1">SpSt-876</strain>
    </source>
</reference>
<organism evidence="1">
    <name type="scientific">candidate division WOR-3 bacterium</name>
    <dbReference type="NCBI Taxonomy" id="2052148"/>
    <lineage>
        <taxon>Bacteria</taxon>
        <taxon>Bacteria division WOR-3</taxon>
    </lineage>
</organism>
<dbReference type="AlphaFoldDB" id="A0A7C6A8X1"/>